<evidence type="ECO:0000256" key="9">
    <source>
        <dbReference type="ARBA" id="ARBA00054726"/>
    </source>
</evidence>
<organism evidence="12 13">
    <name type="scientific">Thalassotalea piscium</name>
    <dbReference type="NCBI Taxonomy" id="1230533"/>
    <lineage>
        <taxon>Bacteria</taxon>
        <taxon>Pseudomonadati</taxon>
        <taxon>Pseudomonadota</taxon>
        <taxon>Gammaproteobacteria</taxon>
        <taxon>Alteromonadales</taxon>
        <taxon>Colwelliaceae</taxon>
        <taxon>Thalassotalea</taxon>
    </lineage>
</organism>
<comment type="cofactor">
    <cofactor evidence="10">
        <name>Mg(2+)</name>
        <dbReference type="ChEBI" id="CHEBI:18420"/>
    </cofactor>
</comment>
<evidence type="ECO:0000313" key="12">
    <source>
        <dbReference type="EMBL" id="MBB6542692.1"/>
    </source>
</evidence>
<keyword evidence="7 10" id="KW-0275">Fatty acid biosynthesis</keyword>
<comment type="similarity">
    <text evidence="10">Belongs to the P-Pant transferase superfamily. AcpS family.</text>
</comment>
<dbReference type="EC" id="2.7.8.7" evidence="10"/>
<evidence type="ECO:0000256" key="5">
    <source>
        <dbReference type="ARBA" id="ARBA00022842"/>
    </source>
</evidence>
<keyword evidence="13" id="KW-1185">Reference proteome</keyword>
<reference evidence="12 13" key="1">
    <citation type="submission" date="2020-08" db="EMBL/GenBank/DDBJ databases">
        <title>Genomic Encyclopedia of Type Strains, Phase IV (KMG-IV): sequencing the most valuable type-strain genomes for metagenomic binning, comparative biology and taxonomic classification.</title>
        <authorList>
            <person name="Goeker M."/>
        </authorList>
    </citation>
    <scope>NUCLEOTIDE SEQUENCE [LARGE SCALE GENOMIC DNA]</scope>
    <source>
        <strain evidence="12 13">DSM 26287</strain>
    </source>
</reference>
<keyword evidence="1 10" id="KW-0444">Lipid biosynthesis</keyword>
<dbReference type="InterPro" id="IPR004568">
    <property type="entry name" value="Ppantetheine-prot_Trfase_dom"/>
</dbReference>
<dbReference type="SUPFAM" id="SSF56214">
    <property type="entry name" value="4'-phosphopantetheinyl transferase"/>
    <property type="match status" value="1"/>
</dbReference>
<evidence type="ECO:0000313" key="13">
    <source>
        <dbReference type="Proteomes" id="UP000537141"/>
    </source>
</evidence>
<comment type="catalytic activity">
    <reaction evidence="8 10">
        <text>apo-[ACP] + CoA = holo-[ACP] + adenosine 3',5'-bisphosphate + H(+)</text>
        <dbReference type="Rhea" id="RHEA:12068"/>
        <dbReference type="Rhea" id="RHEA-COMP:9685"/>
        <dbReference type="Rhea" id="RHEA-COMP:9690"/>
        <dbReference type="ChEBI" id="CHEBI:15378"/>
        <dbReference type="ChEBI" id="CHEBI:29999"/>
        <dbReference type="ChEBI" id="CHEBI:57287"/>
        <dbReference type="ChEBI" id="CHEBI:58343"/>
        <dbReference type="ChEBI" id="CHEBI:64479"/>
        <dbReference type="EC" id="2.7.8.7"/>
    </reaction>
</comment>
<keyword evidence="2 10" id="KW-0808">Transferase</keyword>
<protein>
    <recommendedName>
        <fullName evidence="10">Holo-[acyl-carrier-protein] synthase</fullName>
        <shortName evidence="10">Holo-ACP synthase</shortName>
        <ecNumber evidence="10">2.7.8.7</ecNumber>
    </recommendedName>
    <alternativeName>
        <fullName evidence="10">4'-phosphopantetheinyl transferase AcpS</fullName>
    </alternativeName>
</protein>
<accession>A0A7X0NFU6</accession>
<keyword evidence="3 10" id="KW-0479">Metal-binding</keyword>
<dbReference type="GO" id="GO:0008897">
    <property type="term" value="F:holo-[acyl-carrier-protein] synthase activity"/>
    <property type="evidence" value="ECO:0007669"/>
    <property type="project" value="UniProtKB-UniRule"/>
</dbReference>
<evidence type="ECO:0000256" key="2">
    <source>
        <dbReference type="ARBA" id="ARBA00022679"/>
    </source>
</evidence>
<dbReference type="InterPro" id="IPR008278">
    <property type="entry name" value="4-PPantetheinyl_Trfase_dom"/>
</dbReference>
<dbReference type="AlphaFoldDB" id="A0A7X0NFU6"/>
<comment type="function">
    <text evidence="10">Transfers the 4'-phosphopantetheine moiety from coenzyme A to a Ser of acyl-carrier-protein.</text>
</comment>
<comment type="subcellular location">
    <subcellularLocation>
        <location evidence="10">Cytoplasm</location>
    </subcellularLocation>
</comment>
<evidence type="ECO:0000259" key="11">
    <source>
        <dbReference type="Pfam" id="PF01648"/>
    </source>
</evidence>
<dbReference type="GO" id="GO:0006633">
    <property type="term" value="P:fatty acid biosynthetic process"/>
    <property type="evidence" value="ECO:0007669"/>
    <property type="project" value="UniProtKB-UniRule"/>
</dbReference>
<evidence type="ECO:0000256" key="4">
    <source>
        <dbReference type="ARBA" id="ARBA00022832"/>
    </source>
</evidence>
<evidence type="ECO:0000256" key="7">
    <source>
        <dbReference type="ARBA" id="ARBA00023160"/>
    </source>
</evidence>
<evidence type="ECO:0000256" key="8">
    <source>
        <dbReference type="ARBA" id="ARBA00050875"/>
    </source>
</evidence>
<keyword evidence="6 10" id="KW-0443">Lipid metabolism</keyword>
<dbReference type="HAMAP" id="MF_00101">
    <property type="entry name" value="AcpS"/>
    <property type="match status" value="1"/>
</dbReference>
<dbReference type="Pfam" id="PF01648">
    <property type="entry name" value="ACPS"/>
    <property type="match status" value="1"/>
</dbReference>
<dbReference type="EMBL" id="JACHHU010000007">
    <property type="protein sequence ID" value="MBB6542692.1"/>
    <property type="molecule type" value="Genomic_DNA"/>
</dbReference>
<evidence type="ECO:0000256" key="1">
    <source>
        <dbReference type="ARBA" id="ARBA00022516"/>
    </source>
</evidence>
<dbReference type="InterPro" id="IPR037143">
    <property type="entry name" value="4-PPantetheinyl_Trfase_dom_sf"/>
</dbReference>
<comment type="function">
    <text evidence="9">Transfers the 4'-phosphopantetheine moiety from coenzyme A to the 'Ser-36' of acyl-carrier-protein.</text>
</comment>
<evidence type="ECO:0000256" key="10">
    <source>
        <dbReference type="HAMAP-Rule" id="MF_00101"/>
    </source>
</evidence>
<comment type="caution">
    <text evidence="12">The sequence shown here is derived from an EMBL/GenBank/DDBJ whole genome shotgun (WGS) entry which is preliminary data.</text>
</comment>
<dbReference type="GO" id="GO:0000287">
    <property type="term" value="F:magnesium ion binding"/>
    <property type="evidence" value="ECO:0007669"/>
    <property type="project" value="UniProtKB-UniRule"/>
</dbReference>
<dbReference type="NCBIfam" id="TIGR00556">
    <property type="entry name" value="pantethn_trn"/>
    <property type="match status" value="1"/>
</dbReference>
<dbReference type="FunFam" id="3.90.470.20:FF:000001">
    <property type="entry name" value="Holo-[acyl-carrier-protein] synthase"/>
    <property type="match status" value="1"/>
</dbReference>
<dbReference type="Proteomes" id="UP000537141">
    <property type="component" value="Unassembled WGS sequence"/>
</dbReference>
<gene>
    <name evidence="10" type="primary">acpS</name>
    <name evidence="12" type="ORF">HNQ55_001192</name>
</gene>
<dbReference type="RefSeq" id="WP_184423509.1">
    <property type="nucleotide sequence ID" value="NZ_AP027362.1"/>
</dbReference>
<proteinExistence type="inferred from homology"/>
<sequence>MSIVGIGTDIIEISRIVNMSDKAKARLAKRVLTDNEYQRYLTLNLKDAFLAKRWAGKEATAKALGTGIAQGVSFQHIEISNLVSGKPTLLLTEQALLLAKEQGATQWHISLSDEATYATAFVVLSSD</sequence>
<dbReference type="NCBIfam" id="TIGR00516">
    <property type="entry name" value="acpS"/>
    <property type="match status" value="1"/>
</dbReference>
<evidence type="ECO:0000256" key="6">
    <source>
        <dbReference type="ARBA" id="ARBA00023098"/>
    </source>
</evidence>
<feature type="binding site" evidence="10">
    <location>
        <position position="58"/>
    </location>
    <ligand>
        <name>Mg(2+)</name>
        <dbReference type="ChEBI" id="CHEBI:18420"/>
    </ligand>
</feature>
<feature type="domain" description="4'-phosphopantetheinyl transferase" evidence="11">
    <location>
        <begin position="5"/>
        <end position="121"/>
    </location>
</feature>
<keyword evidence="4 10" id="KW-0276">Fatty acid metabolism</keyword>
<keyword evidence="5 10" id="KW-0460">Magnesium</keyword>
<dbReference type="InterPro" id="IPR002582">
    <property type="entry name" value="ACPS"/>
</dbReference>
<name>A0A7X0NFU6_9GAMM</name>
<feature type="binding site" evidence="10">
    <location>
        <position position="9"/>
    </location>
    <ligand>
        <name>Mg(2+)</name>
        <dbReference type="ChEBI" id="CHEBI:18420"/>
    </ligand>
</feature>
<keyword evidence="10" id="KW-0963">Cytoplasm</keyword>
<dbReference type="Gene3D" id="3.90.470.20">
    <property type="entry name" value="4'-phosphopantetheinyl transferase domain"/>
    <property type="match status" value="1"/>
</dbReference>
<evidence type="ECO:0000256" key="3">
    <source>
        <dbReference type="ARBA" id="ARBA00022723"/>
    </source>
</evidence>
<dbReference type="GO" id="GO:0005737">
    <property type="term" value="C:cytoplasm"/>
    <property type="evidence" value="ECO:0007669"/>
    <property type="project" value="UniProtKB-SubCell"/>
</dbReference>